<dbReference type="InterPro" id="IPR025339">
    <property type="entry name" value="DUF4245"/>
</dbReference>
<organism evidence="2 3">
    <name type="scientific">Propioniciclava soli</name>
    <dbReference type="NCBI Taxonomy" id="2775081"/>
    <lineage>
        <taxon>Bacteria</taxon>
        <taxon>Bacillati</taxon>
        <taxon>Actinomycetota</taxon>
        <taxon>Actinomycetes</taxon>
        <taxon>Propionibacteriales</taxon>
        <taxon>Propionibacteriaceae</taxon>
        <taxon>Propioniciclava</taxon>
    </lineage>
</organism>
<keyword evidence="1" id="KW-0812">Transmembrane</keyword>
<evidence type="ECO:0000313" key="3">
    <source>
        <dbReference type="Proteomes" id="UP001434337"/>
    </source>
</evidence>
<evidence type="ECO:0000256" key="1">
    <source>
        <dbReference type="SAM" id="Phobius"/>
    </source>
</evidence>
<sequence length="190" mass="20181">MASNPRARAAGNARANATGMSMVVALLVLLVPVVLISLVFTRNPEPPIPVVAYEPVAERAAEASAFTIWAPTNLPEGWRCTQASWLPAGTAGRAEAVVGDTWSLAFLTPDDRYIGLDQRAAAPELFVEERTREGTPDGESVVSGQAWTRYLSDDGRTRSLVRADDSVVVVSADLPYEALEAFAGTLAPVG</sequence>
<feature type="transmembrane region" description="Helical" evidence="1">
    <location>
        <begin position="21"/>
        <end position="40"/>
    </location>
</feature>
<keyword evidence="1" id="KW-0472">Membrane</keyword>
<dbReference type="Proteomes" id="UP001434337">
    <property type="component" value="Chromosome"/>
</dbReference>
<dbReference type="Pfam" id="PF14030">
    <property type="entry name" value="DUF4245"/>
    <property type="match status" value="1"/>
</dbReference>
<reference evidence="2 3" key="1">
    <citation type="journal article" date="2023" name="Environ Microbiome">
        <title>A coral-associated actinobacterium mitigates coral bleaching under heat stress.</title>
        <authorList>
            <person name="Li J."/>
            <person name="Zou Y."/>
            <person name="Li Q."/>
            <person name="Zhang J."/>
            <person name="Bourne D.G."/>
            <person name="Lyu Y."/>
            <person name="Liu C."/>
            <person name="Zhang S."/>
        </authorList>
    </citation>
    <scope>NUCLEOTIDE SEQUENCE [LARGE SCALE GENOMIC DNA]</scope>
    <source>
        <strain evidence="2 3">SCSIO 13291</strain>
    </source>
</reference>
<accession>A0ABZ3CAY1</accession>
<evidence type="ECO:0000313" key="2">
    <source>
        <dbReference type="EMBL" id="WZW99281.1"/>
    </source>
</evidence>
<dbReference type="RefSeq" id="WP_342373017.1">
    <property type="nucleotide sequence ID" value="NZ_CP115965.1"/>
</dbReference>
<keyword evidence="3" id="KW-1185">Reference proteome</keyword>
<keyword evidence="1" id="KW-1133">Transmembrane helix</keyword>
<proteinExistence type="predicted"/>
<dbReference type="EMBL" id="CP115965">
    <property type="protein sequence ID" value="WZW99281.1"/>
    <property type="molecule type" value="Genomic_DNA"/>
</dbReference>
<gene>
    <name evidence="2" type="ORF">PCC79_03525</name>
</gene>
<name>A0ABZ3CAY1_9ACTN</name>
<protein>
    <submittedName>
        <fullName evidence="2">DUF4245 domain-containing protein</fullName>
    </submittedName>
</protein>